<dbReference type="Proteomes" id="UP000006055">
    <property type="component" value="Chromosome"/>
</dbReference>
<sequence>MPFFEERLWENCEFEAFPEGIYLLSVGQAKLGPSSTRPPKSHKSVMNRCAVRTQNISLGIYFCTIFVDILLK</sequence>
<dbReference type="KEGG" id="dti:Desti_3023"/>
<dbReference type="AlphaFoldDB" id="I4C7Z6"/>
<evidence type="ECO:0000313" key="1">
    <source>
        <dbReference type="EMBL" id="AFM25687.1"/>
    </source>
</evidence>
<organism evidence="1 2">
    <name type="scientific">Desulfomonile tiedjei (strain ATCC 49306 / DSM 6799 / DCB-1)</name>
    <dbReference type="NCBI Taxonomy" id="706587"/>
    <lineage>
        <taxon>Bacteria</taxon>
        <taxon>Pseudomonadati</taxon>
        <taxon>Thermodesulfobacteriota</taxon>
        <taxon>Desulfomonilia</taxon>
        <taxon>Desulfomonilales</taxon>
        <taxon>Desulfomonilaceae</taxon>
        <taxon>Desulfomonile</taxon>
    </lineage>
</organism>
<dbReference type="EMBL" id="CP003360">
    <property type="protein sequence ID" value="AFM25687.1"/>
    <property type="molecule type" value="Genomic_DNA"/>
</dbReference>
<proteinExistence type="predicted"/>
<dbReference type="STRING" id="706587.Desti_3023"/>
<dbReference type="HOGENOM" id="CLU_2715854_0_0_7"/>
<name>I4C7Z6_DESTA</name>
<accession>I4C7Z6</accession>
<protein>
    <submittedName>
        <fullName evidence="1">Uncharacterized protein</fullName>
    </submittedName>
</protein>
<gene>
    <name evidence="1" type="ordered locus">Desti_3023</name>
</gene>
<keyword evidence="2" id="KW-1185">Reference proteome</keyword>
<reference evidence="2" key="1">
    <citation type="submission" date="2012-06" db="EMBL/GenBank/DDBJ databases">
        <title>Complete sequence of chromosome of Desulfomonile tiedjei DSM 6799.</title>
        <authorList>
            <person name="Lucas S."/>
            <person name="Copeland A."/>
            <person name="Lapidus A."/>
            <person name="Glavina del Rio T."/>
            <person name="Dalin E."/>
            <person name="Tice H."/>
            <person name="Bruce D."/>
            <person name="Goodwin L."/>
            <person name="Pitluck S."/>
            <person name="Peters L."/>
            <person name="Ovchinnikova G."/>
            <person name="Zeytun A."/>
            <person name="Lu M."/>
            <person name="Kyrpides N."/>
            <person name="Mavromatis K."/>
            <person name="Ivanova N."/>
            <person name="Brettin T."/>
            <person name="Detter J.C."/>
            <person name="Han C."/>
            <person name="Larimer F."/>
            <person name="Land M."/>
            <person name="Hauser L."/>
            <person name="Markowitz V."/>
            <person name="Cheng J.-F."/>
            <person name="Hugenholtz P."/>
            <person name="Woyke T."/>
            <person name="Wu D."/>
            <person name="Spring S."/>
            <person name="Schroeder M."/>
            <person name="Brambilla E."/>
            <person name="Klenk H.-P."/>
            <person name="Eisen J.A."/>
        </authorList>
    </citation>
    <scope>NUCLEOTIDE SEQUENCE [LARGE SCALE GENOMIC DNA]</scope>
    <source>
        <strain evidence="2">ATCC 49306 / DSM 6799 / DCB-1</strain>
    </source>
</reference>
<evidence type="ECO:0000313" key="2">
    <source>
        <dbReference type="Proteomes" id="UP000006055"/>
    </source>
</evidence>